<organism evidence="2 3">
    <name type="scientific">Tilletia horrida</name>
    <dbReference type="NCBI Taxonomy" id="155126"/>
    <lineage>
        <taxon>Eukaryota</taxon>
        <taxon>Fungi</taxon>
        <taxon>Dikarya</taxon>
        <taxon>Basidiomycota</taxon>
        <taxon>Ustilaginomycotina</taxon>
        <taxon>Exobasidiomycetes</taxon>
        <taxon>Tilletiales</taxon>
        <taxon>Tilletiaceae</taxon>
        <taxon>Tilletia</taxon>
    </lineage>
</organism>
<reference evidence="2" key="1">
    <citation type="journal article" date="2023" name="PhytoFront">
        <title>Draft Genome Resources of Seven Strains of Tilletia horrida, Causal Agent of Kernel Smut of Rice.</title>
        <authorList>
            <person name="Khanal S."/>
            <person name="Antony Babu S."/>
            <person name="Zhou X.G."/>
        </authorList>
    </citation>
    <scope>NUCLEOTIDE SEQUENCE</scope>
    <source>
        <strain evidence="2">TX6</strain>
    </source>
</reference>
<dbReference type="AlphaFoldDB" id="A0AAN6GL83"/>
<evidence type="ECO:0000256" key="1">
    <source>
        <dbReference type="SAM" id="MobiDB-lite"/>
    </source>
</evidence>
<sequence length="340" mass="35203">MADDNTDLVDAVLSEQADLACFEWLNDDYGTHHHSPPSLPTFPLPLGVTNTAEQLPSSSRPVSLSPWSLPHTASSRASSSSADVRGSIALAPAPAPPSLATGKELEYAHSSFMSAAALYHSLADRAGVPVDLVGILTQRGLGRDQAGSPVTSAATATTTTTTTTTSSLSIQPANPSPSRNASAPREGRCCDCGRLGIRAARRLLGNGRHELGRLCDACYKRALRRRTRSGGGVPAALCSGGDDEDSEEDRQRSAVEETDEVSEDADEIPIAQLDLVTTTIRSPANSTSTAAAASPPRTTAASIRGGDAPPLPPSSSSLPAAPAREQDDVDFLQLMGGALG</sequence>
<feature type="compositionally biased region" description="Low complexity" evidence="1">
    <location>
        <begin position="314"/>
        <end position="323"/>
    </location>
</feature>
<feature type="compositionally biased region" description="Low complexity" evidence="1">
    <location>
        <begin position="151"/>
        <end position="167"/>
    </location>
</feature>
<feature type="compositionally biased region" description="Polar residues" evidence="1">
    <location>
        <begin position="168"/>
        <end position="181"/>
    </location>
</feature>
<gene>
    <name evidence="2" type="ORF">OC846_006507</name>
</gene>
<comment type="caution">
    <text evidence="2">The sequence shown here is derived from an EMBL/GenBank/DDBJ whole genome shotgun (WGS) entry which is preliminary data.</text>
</comment>
<dbReference type="EMBL" id="JAPDMZ010000391">
    <property type="protein sequence ID" value="KAK0543182.1"/>
    <property type="molecule type" value="Genomic_DNA"/>
</dbReference>
<evidence type="ECO:0000313" key="2">
    <source>
        <dbReference type="EMBL" id="KAK0543182.1"/>
    </source>
</evidence>
<feature type="region of interest" description="Disordered" evidence="1">
    <location>
        <begin position="141"/>
        <end position="186"/>
    </location>
</feature>
<feature type="compositionally biased region" description="Acidic residues" evidence="1">
    <location>
        <begin position="256"/>
        <end position="267"/>
    </location>
</feature>
<name>A0AAN6GL83_9BASI</name>
<feature type="region of interest" description="Disordered" evidence="1">
    <location>
        <begin position="282"/>
        <end position="330"/>
    </location>
</feature>
<accession>A0AAN6GL83</accession>
<dbReference type="Proteomes" id="UP001176517">
    <property type="component" value="Unassembled WGS sequence"/>
</dbReference>
<keyword evidence="3" id="KW-1185">Reference proteome</keyword>
<feature type="region of interest" description="Disordered" evidence="1">
    <location>
        <begin position="50"/>
        <end position="80"/>
    </location>
</feature>
<feature type="region of interest" description="Disordered" evidence="1">
    <location>
        <begin position="229"/>
        <end position="270"/>
    </location>
</feature>
<proteinExistence type="predicted"/>
<feature type="compositionally biased region" description="Low complexity" evidence="1">
    <location>
        <begin position="55"/>
        <end position="80"/>
    </location>
</feature>
<feature type="compositionally biased region" description="Low complexity" evidence="1">
    <location>
        <begin position="282"/>
        <end position="302"/>
    </location>
</feature>
<evidence type="ECO:0000313" key="3">
    <source>
        <dbReference type="Proteomes" id="UP001176517"/>
    </source>
</evidence>
<protein>
    <submittedName>
        <fullName evidence="2">Uncharacterized protein</fullName>
    </submittedName>
</protein>